<dbReference type="InterPro" id="IPR002156">
    <property type="entry name" value="RNaseH_domain"/>
</dbReference>
<dbReference type="EMBL" id="CM007651">
    <property type="protein sequence ID" value="ONI32573.1"/>
    <property type="molecule type" value="Genomic_DNA"/>
</dbReference>
<organism evidence="3 4">
    <name type="scientific">Prunus persica</name>
    <name type="common">Peach</name>
    <name type="synonym">Amygdalus persica</name>
    <dbReference type="NCBI Taxonomy" id="3760"/>
    <lineage>
        <taxon>Eukaryota</taxon>
        <taxon>Viridiplantae</taxon>
        <taxon>Streptophyta</taxon>
        <taxon>Embryophyta</taxon>
        <taxon>Tracheophyta</taxon>
        <taxon>Spermatophyta</taxon>
        <taxon>Magnoliopsida</taxon>
        <taxon>eudicotyledons</taxon>
        <taxon>Gunneridae</taxon>
        <taxon>Pentapetalae</taxon>
        <taxon>rosids</taxon>
        <taxon>fabids</taxon>
        <taxon>Rosales</taxon>
        <taxon>Rosaceae</taxon>
        <taxon>Amygdaloideae</taxon>
        <taxon>Amygdaleae</taxon>
        <taxon>Prunus</taxon>
    </lineage>
</organism>
<dbReference type="SUPFAM" id="SSF53098">
    <property type="entry name" value="Ribonuclease H-like"/>
    <property type="match status" value="1"/>
</dbReference>
<feature type="region of interest" description="Disordered" evidence="1">
    <location>
        <begin position="63"/>
        <end position="91"/>
    </location>
</feature>
<dbReference type="InterPro" id="IPR011320">
    <property type="entry name" value="RNase_H1_N"/>
</dbReference>
<dbReference type="GO" id="GO:0003676">
    <property type="term" value="F:nucleic acid binding"/>
    <property type="evidence" value="ECO:0007669"/>
    <property type="project" value="InterPro"/>
</dbReference>
<feature type="domain" description="RNase H type-1" evidence="2">
    <location>
        <begin position="199"/>
        <end position="330"/>
    </location>
</feature>
<dbReference type="InterPro" id="IPR036397">
    <property type="entry name" value="RNaseH_sf"/>
</dbReference>
<dbReference type="CDD" id="cd09279">
    <property type="entry name" value="RNase_HI_like"/>
    <property type="match status" value="1"/>
</dbReference>
<evidence type="ECO:0000256" key="1">
    <source>
        <dbReference type="SAM" id="MobiDB-lite"/>
    </source>
</evidence>
<evidence type="ECO:0000313" key="3">
    <source>
        <dbReference type="EMBL" id="ONI32573.1"/>
    </source>
</evidence>
<dbReference type="PROSITE" id="PS50879">
    <property type="entry name" value="RNASE_H_1"/>
    <property type="match status" value="1"/>
</dbReference>
<dbReference type="AlphaFoldDB" id="A0A251R955"/>
<dbReference type="Pfam" id="PF01693">
    <property type="entry name" value="Cauli_VI"/>
    <property type="match status" value="1"/>
</dbReference>
<feature type="compositionally biased region" description="Low complexity" evidence="1">
    <location>
        <begin position="63"/>
        <end position="76"/>
    </location>
</feature>
<proteinExistence type="predicted"/>
<evidence type="ECO:0000259" key="2">
    <source>
        <dbReference type="PROSITE" id="PS50879"/>
    </source>
</evidence>
<dbReference type="Proteomes" id="UP000006882">
    <property type="component" value="Chromosome G1"/>
</dbReference>
<dbReference type="PANTHER" id="PTHR46387">
    <property type="entry name" value="POLYNUCLEOTIDYL TRANSFERASE, RIBONUCLEASE H-LIKE SUPERFAMILY PROTEIN"/>
    <property type="match status" value="1"/>
</dbReference>
<dbReference type="FunFam" id="3.30.420.10:FF:000076">
    <property type="entry name" value="RBR-type E3 ubiquitin transferase"/>
    <property type="match status" value="1"/>
</dbReference>
<dbReference type="Gramene" id="ONI32573">
    <property type="protein sequence ID" value="ONI32573"/>
    <property type="gene ID" value="PRUPE_1G373800"/>
</dbReference>
<dbReference type="Pfam" id="PF13456">
    <property type="entry name" value="RVT_3"/>
    <property type="match status" value="1"/>
</dbReference>
<dbReference type="GO" id="GO:0004523">
    <property type="term" value="F:RNA-DNA hybrid ribonuclease activity"/>
    <property type="evidence" value="ECO:0007669"/>
    <property type="project" value="InterPro"/>
</dbReference>
<dbReference type="PANTHER" id="PTHR46387:SF2">
    <property type="entry name" value="RIBONUCLEASE HI"/>
    <property type="match status" value="1"/>
</dbReference>
<evidence type="ECO:0000313" key="4">
    <source>
        <dbReference type="Proteomes" id="UP000006882"/>
    </source>
</evidence>
<protein>
    <recommendedName>
        <fullName evidence="2">RNase H type-1 domain-containing protein</fullName>
    </recommendedName>
</protein>
<dbReference type="InterPro" id="IPR037056">
    <property type="entry name" value="RNase_H1_N_sf"/>
</dbReference>
<dbReference type="InterPro" id="IPR012337">
    <property type="entry name" value="RNaseH-like_sf"/>
</dbReference>
<dbReference type="Gene3D" id="3.30.420.10">
    <property type="entry name" value="Ribonuclease H-like superfamily/Ribonuclease H"/>
    <property type="match status" value="1"/>
</dbReference>
<accession>A0A251R955</accession>
<dbReference type="Gene3D" id="3.40.970.10">
    <property type="entry name" value="Ribonuclease H1, N-terminal domain"/>
    <property type="match status" value="1"/>
</dbReference>
<keyword evidence="4" id="KW-1185">Reference proteome</keyword>
<name>A0A251R955_PRUPE</name>
<gene>
    <name evidence="3" type="ORF">PRUPE_1G373800</name>
</gene>
<sequence length="342" mass="37154">MNCLSQFSSYTAAIFRTTGRSAGTSALCGPSSWKRRFDLCTNSKLINLESVLTRFHIQLYSSRSKGSSSSSKTTSPRSRKKSNSEPAMEPDKDSFYVVRKGDVVGVYKSFSDCQAQLGSSICDPPVSVYKGESMPKNTEEYLVSRGLKNAIYTIRAEDVKDDLFGKLVQCPVEDPCSKGETSVKDASKKRPQQLCGTETEGSCILMFDGASKGNPGLAGAGAVLRADDGSLICKVREGLGIATNNVAEYRAVILGLKCALRKGFSKIVVQGDSKLVCMQVQGLWKVKNQNMSDLYEEVKKLKDKFLSFKISHVLRGRNSEADAEANLAITLADGQVQEVSGK</sequence>
<reference evidence="3 4" key="1">
    <citation type="journal article" date="2013" name="Nat. Genet.">
        <title>The high-quality draft genome of peach (Prunus persica) identifies unique patterns of genetic diversity, domestication and genome evolution.</title>
        <authorList>
            <consortium name="International Peach Genome Initiative"/>
            <person name="Verde I."/>
            <person name="Abbott A.G."/>
            <person name="Scalabrin S."/>
            <person name="Jung S."/>
            <person name="Shu S."/>
            <person name="Marroni F."/>
            <person name="Zhebentyayeva T."/>
            <person name="Dettori M.T."/>
            <person name="Grimwood J."/>
            <person name="Cattonaro F."/>
            <person name="Zuccolo A."/>
            <person name="Rossini L."/>
            <person name="Jenkins J."/>
            <person name="Vendramin E."/>
            <person name="Meisel L.A."/>
            <person name="Decroocq V."/>
            <person name="Sosinski B."/>
            <person name="Prochnik S."/>
            <person name="Mitros T."/>
            <person name="Policriti A."/>
            <person name="Cipriani G."/>
            <person name="Dondini L."/>
            <person name="Ficklin S."/>
            <person name="Goodstein D.M."/>
            <person name="Xuan P."/>
            <person name="Del Fabbro C."/>
            <person name="Aramini V."/>
            <person name="Copetti D."/>
            <person name="Gonzalez S."/>
            <person name="Horner D.S."/>
            <person name="Falchi R."/>
            <person name="Lucas S."/>
            <person name="Mica E."/>
            <person name="Maldonado J."/>
            <person name="Lazzari B."/>
            <person name="Bielenberg D."/>
            <person name="Pirona R."/>
            <person name="Miculan M."/>
            <person name="Barakat A."/>
            <person name="Testolin R."/>
            <person name="Stella A."/>
            <person name="Tartarini S."/>
            <person name="Tonutti P."/>
            <person name="Arus P."/>
            <person name="Orellana A."/>
            <person name="Wells C."/>
            <person name="Main D."/>
            <person name="Vizzotto G."/>
            <person name="Silva H."/>
            <person name="Salamini F."/>
            <person name="Schmutz J."/>
            <person name="Morgante M."/>
            <person name="Rokhsar D.S."/>
        </authorList>
    </citation>
    <scope>NUCLEOTIDE SEQUENCE [LARGE SCALE GENOMIC DNA]</scope>
    <source>
        <strain evidence="4">cv. Nemared</strain>
    </source>
</reference>